<feature type="transmembrane region" description="Helical" evidence="1">
    <location>
        <begin position="34"/>
        <end position="52"/>
    </location>
</feature>
<dbReference type="EMBL" id="JBDKWZ010000003">
    <property type="protein sequence ID" value="MEN7547431.1"/>
    <property type="molecule type" value="Genomic_DNA"/>
</dbReference>
<protein>
    <submittedName>
        <fullName evidence="2">Uncharacterized protein</fullName>
    </submittedName>
</protein>
<sequence>MMIIWSGLGFLVAVIPIVLTIISEVLFARLKWALSADLLLAAIVIWCLAYWLNIRPGKVVVDNDTGQKIELKAQHTFLWIKMQYWAYIFAGISWLSLLISLML</sequence>
<dbReference type="RefSeq" id="WP_346820219.1">
    <property type="nucleotide sequence ID" value="NZ_JBDKWZ010000003.1"/>
</dbReference>
<dbReference type="Proteomes" id="UP001403385">
    <property type="component" value="Unassembled WGS sequence"/>
</dbReference>
<keyword evidence="3" id="KW-1185">Reference proteome</keyword>
<evidence type="ECO:0000313" key="2">
    <source>
        <dbReference type="EMBL" id="MEN7547431.1"/>
    </source>
</evidence>
<feature type="transmembrane region" description="Helical" evidence="1">
    <location>
        <begin position="6"/>
        <end position="27"/>
    </location>
</feature>
<organism evidence="2 3">
    <name type="scientific">Rapidithrix thailandica</name>
    <dbReference type="NCBI Taxonomy" id="413964"/>
    <lineage>
        <taxon>Bacteria</taxon>
        <taxon>Pseudomonadati</taxon>
        <taxon>Bacteroidota</taxon>
        <taxon>Cytophagia</taxon>
        <taxon>Cytophagales</taxon>
        <taxon>Flammeovirgaceae</taxon>
        <taxon>Rapidithrix</taxon>
    </lineage>
</organism>
<reference evidence="2 3" key="1">
    <citation type="submission" date="2024-04" db="EMBL/GenBank/DDBJ databases">
        <title>Novel genus in family Flammeovirgaceae.</title>
        <authorList>
            <person name="Nguyen T.H."/>
            <person name="Vuong T.Q."/>
            <person name="Le H."/>
            <person name="Kim S.-G."/>
        </authorList>
    </citation>
    <scope>NUCLEOTIDE SEQUENCE [LARGE SCALE GENOMIC DNA]</scope>
    <source>
        <strain evidence="2 3">JCM 23209</strain>
    </source>
</reference>
<name>A0AAW9S9Q1_9BACT</name>
<keyword evidence="1" id="KW-0472">Membrane</keyword>
<accession>A0AAW9S9Q1</accession>
<gene>
    <name evidence="2" type="ORF">AAG747_05910</name>
</gene>
<comment type="caution">
    <text evidence="2">The sequence shown here is derived from an EMBL/GenBank/DDBJ whole genome shotgun (WGS) entry which is preliminary data.</text>
</comment>
<evidence type="ECO:0000256" key="1">
    <source>
        <dbReference type="SAM" id="Phobius"/>
    </source>
</evidence>
<feature type="transmembrane region" description="Helical" evidence="1">
    <location>
        <begin position="84"/>
        <end position="102"/>
    </location>
</feature>
<proteinExistence type="predicted"/>
<keyword evidence="1" id="KW-1133">Transmembrane helix</keyword>
<dbReference type="AlphaFoldDB" id="A0AAW9S9Q1"/>
<keyword evidence="1" id="KW-0812">Transmembrane</keyword>
<evidence type="ECO:0000313" key="3">
    <source>
        <dbReference type="Proteomes" id="UP001403385"/>
    </source>
</evidence>